<sequence length="103" mass="11893">AIIQIRKLSFKIIHSSTILLPAWVATLKDLDMPIKIIPHDVSTHWNSTFDVADFVCEYHVTIEAITDKWRLGLMDLALDNHEWDLLKQLHGVLKVLKDATLFF</sequence>
<dbReference type="OrthoDB" id="2662702at2759"/>
<evidence type="ECO:0000313" key="2">
    <source>
        <dbReference type="Proteomes" id="UP000053989"/>
    </source>
</evidence>
<accession>A0A0C2ZH46</accession>
<feature type="non-terminal residue" evidence="1">
    <location>
        <position position="1"/>
    </location>
</feature>
<dbReference type="Proteomes" id="UP000053989">
    <property type="component" value="Unassembled WGS sequence"/>
</dbReference>
<name>A0A0C2ZH46_9AGAM</name>
<reference evidence="2" key="2">
    <citation type="submission" date="2015-01" db="EMBL/GenBank/DDBJ databases">
        <title>Evolutionary Origins and Diversification of the Mycorrhizal Mutualists.</title>
        <authorList>
            <consortium name="DOE Joint Genome Institute"/>
            <consortium name="Mycorrhizal Genomics Consortium"/>
            <person name="Kohler A."/>
            <person name="Kuo A."/>
            <person name="Nagy L.G."/>
            <person name="Floudas D."/>
            <person name="Copeland A."/>
            <person name="Barry K.W."/>
            <person name="Cichocki N."/>
            <person name="Veneault-Fourrey C."/>
            <person name="LaButti K."/>
            <person name="Lindquist E.A."/>
            <person name="Lipzen A."/>
            <person name="Lundell T."/>
            <person name="Morin E."/>
            <person name="Murat C."/>
            <person name="Riley R."/>
            <person name="Ohm R."/>
            <person name="Sun H."/>
            <person name="Tunlid A."/>
            <person name="Henrissat B."/>
            <person name="Grigoriev I.V."/>
            <person name="Hibbett D.S."/>
            <person name="Martin F."/>
        </authorList>
    </citation>
    <scope>NUCLEOTIDE SEQUENCE [LARGE SCALE GENOMIC DNA]</scope>
    <source>
        <strain evidence="2">Foug A</strain>
    </source>
</reference>
<keyword evidence="2" id="KW-1185">Reference proteome</keyword>
<feature type="non-terminal residue" evidence="1">
    <location>
        <position position="103"/>
    </location>
</feature>
<reference evidence="1 2" key="1">
    <citation type="submission" date="2014-04" db="EMBL/GenBank/DDBJ databases">
        <authorList>
            <consortium name="DOE Joint Genome Institute"/>
            <person name="Kuo A."/>
            <person name="Kohler A."/>
            <person name="Nagy L.G."/>
            <person name="Floudas D."/>
            <person name="Copeland A."/>
            <person name="Barry K.W."/>
            <person name="Cichocki N."/>
            <person name="Veneault-Fourrey C."/>
            <person name="LaButti K."/>
            <person name="Lindquist E.A."/>
            <person name="Lipzen A."/>
            <person name="Lundell T."/>
            <person name="Morin E."/>
            <person name="Murat C."/>
            <person name="Sun H."/>
            <person name="Tunlid A."/>
            <person name="Henrissat B."/>
            <person name="Grigoriev I.V."/>
            <person name="Hibbett D.S."/>
            <person name="Martin F."/>
            <person name="Nordberg H.P."/>
            <person name="Cantor M.N."/>
            <person name="Hua S.X."/>
        </authorList>
    </citation>
    <scope>NUCLEOTIDE SEQUENCE [LARGE SCALE GENOMIC DNA]</scope>
    <source>
        <strain evidence="1 2">Foug A</strain>
    </source>
</reference>
<dbReference type="InParanoid" id="A0A0C2ZH46"/>
<dbReference type="HOGENOM" id="CLU_099691_2_0_1"/>
<protein>
    <submittedName>
        <fullName evidence="1">Uncharacterized protein</fullName>
    </submittedName>
</protein>
<dbReference type="EMBL" id="KN822224">
    <property type="protein sequence ID" value="KIM52112.1"/>
    <property type="molecule type" value="Genomic_DNA"/>
</dbReference>
<organism evidence="1 2">
    <name type="scientific">Scleroderma citrinum Foug A</name>
    <dbReference type="NCBI Taxonomy" id="1036808"/>
    <lineage>
        <taxon>Eukaryota</taxon>
        <taxon>Fungi</taxon>
        <taxon>Dikarya</taxon>
        <taxon>Basidiomycota</taxon>
        <taxon>Agaricomycotina</taxon>
        <taxon>Agaricomycetes</taxon>
        <taxon>Agaricomycetidae</taxon>
        <taxon>Boletales</taxon>
        <taxon>Sclerodermatineae</taxon>
        <taxon>Sclerodermataceae</taxon>
        <taxon>Scleroderma</taxon>
    </lineage>
</organism>
<gene>
    <name evidence="1" type="ORF">SCLCIDRAFT_42207</name>
</gene>
<evidence type="ECO:0000313" key="1">
    <source>
        <dbReference type="EMBL" id="KIM52112.1"/>
    </source>
</evidence>
<proteinExistence type="predicted"/>
<dbReference type="AlphaFoldDB" id="A0A0C2ZH46"/>